<comment type="similarity">
    <text evidence="6">Belongs to the biotin--protein ligase family.</text>
</comment>
<keyword evidence="4 6" id="KW-0092">Biotin</keyword>
<dbReference type="InterPro" id="IPR036388">
    <property type="entry name" value="WH-like_DNA-bd_sf"/>
</dbReference>
<dbReference type="GO" id="GO:0006355">
    <property type="term" value="P:regulation of DNA-templated transcription"/>
    <property type="evidence" value="ECO:0007669"/>
    <property type="project" value="UniProtKB-UniRule"/>
</dbReference>
<evidence type="ECO:0000256" key="6">
    <source>
        <dbReference type="HAMAP-Rule" id="MF_00978"/>
    </source>
</evidence>
<reference evidence="8 9" key="1">
    <citation type="submission" date="2016-11" db="EMBL/GenBank/DDBJ databases">
        <title>Mixed transmission modes and dynamic genome evolution in an obligate animal-bacterial symbiosis.</title>
        <authorList>
            <person name="Russell S.L."/>
            <person name="Corbett-Detig R.B."/>
            <person name="Cavanaugh C.M."/>
        </authorList>
    </citation>
    <scope>NUCLEOTIDE SEQUENCE [LARGE SCALE GENOMIC DNA]</scope>
    <source>
        <strain evidence="8">Sp-SM6</strain>
    </source>
</reference>
<sequence length="332" mass="36033">MTDSIDRALLHALSGGHFVSGEQVAEECGISRTAVWKRLQNFNKRWGLDIHSVRGRGYRLSRAIELLEEELLATAHPDSNVTPQVYLSLPSTSASLLEQLQQGGLDNGTNVFAEHQSAGRGRRGREWVSPFASNIYCSIHWRFDCSFGELGALSLAVGAILCRLLDSYGVADVGLKWPNDILVERRKLAGILVDLHGSSEGPVDAVIGIGLNFSMPGNANVLIDQPWTDLETLGLGQLSRNRIASDLVRVLTSGLPEYAHSGFHAFVDDWRRFDALLGTPVTVVMGENRIQGIHAGISTDGALVLENNGEKKRYYSGEVSLRGAESAGEGNA</sequence>
<evidence type="ECO:0000313" key="9">
    <source>
        <dbReference type="Proteomes" id="UP000190198"/>
    </source>
</evidence>
<evidence type="ECO:0000313" key="8">
    <source>
        <dbReference type="EMBL" id="OOZ39678.1"/>
    </source>
</evidence>
<dbReference type="AlphaFoldDB" id="A0A1T2L3H3"/>
<dbReference type="RefSeq" id="WP_167367263.1">
    <property type="nucleotide sequence ID" value="NZ_MPRK01000118.1"/>
</dbReference>
<comment type="function">
    <text evidence="6">Acts both as a biotin--[acetyl-CoA-carboxylase] ligase and a biotin-operon repressor. In the presence of ATP, BirA activates biotin to form the BirA-biotinyl-5'-adenylate (BirA-bio-5'-AMP or holoBirA) complex. HoloBirA can either transfer the biotinyl moiety to the biotin carboxyl carrier protein (BCCP) subunit of acetyl-CoA carboxylase, or bind to the biotin operator site and inhibit transcription of the operon.</text>
</comment>
<dbReference type="PANTHER" id="PTHR12835">
    <property type="entry name" value="BIOTIN PROTEIN LIGASE"/>
    <property type="match status" value="1"/>
</dbReference>
<dbReference type="InterPro" id="IPR030855">
    <property type="entry name" value="Bifunct_BirA"/>
</dbReference>
<proteinExistence type="inferred from homology"/>
<dbReference type="Gene3D" id="2.30.30.100">
    <property type="match status" value="1"/>
</dbReference>
<comment type="catalytic activity">
    <reaction evidence="5 6">
        <text>biotin + L-lysyl-[protein] + ATP = N(6)-biotinyl-L-lysyl-[protein] + AMP + diphosphate + H(+)</text>
        <dbReference type="Rhea" id="RHEA:11756"/>
        <dbReference type="Rhea" id="RHEA-COMP:9752"/>
        <dbReference type="Rhea" id="RHEA-COMP:10505"/>
        <dbReference type="ChEBI" id="CHEBI:15378"/>
        <dbReference type="ChEBI" id="CHEBI:29969"/>
        <dbReference type="ChEBI" id="CHEBI:30616"/>
        <dbReference type="ChEBI" id="CHEBI:33019"/>
        <dbReference type="ChEBI" id="CHEBI:57586"/>
        <dbReference type="ChEBI" id="CHEBI:83144"/>
        <dbReference type="ChEBI" id="CHEBI:456215"/>
        <dbReference type="EC" id="6.3.4.15"/>
    </reaction>
</comment>
<keyword evidence="6" id="KW-0805">Transcription regulation</keyword>
<feature type="binding site" evidence="6">
    <location>
        <position position="116"/>
    </location>
    <ligand>
        <name>biotin</name>
        <dbReference type="ChEBI" id="CHEBI:57586"/>
    </ligand>
</feature>
<keyword evidence="1 6" id="KW-0436">Ligase</keyword>
<feature type="domain" description="BPL/LPL catalytic" evidence="7">
    <location>
        <begin position="79"/>
        <end position="259"/>
    </location>
</feature>
<dbReference type="SUPFAM" id="SSF50037">
    <property type="entry name" value="C-terminal domain of transcriptional repressors"/>
    <property type="match status" value="1"/>
</dbReference>
<dbReference type="InterPro" id="IPR004408">
    <property type="entry name" value="Biotin_CoA_COase_ligase"/>
</dbReference>
<dbReference type="InterPro" id="IPR008988">
    <property type="entry name" value="Transcriptional_repressor_C"/>
</dbReference>
<dbReference type="GO" id="GO:0005737">
    <property type="term" value="C:cytoplasm"/>
    <property type="evidence" value="ECO:0007669"/>
    <property type="project" value="TreeGrafter"/>
</dbReference>
<dbReference type="Proteomes" id="UP000190198">
    <property type="component" value="Unassembled WGS sequence"/>
</dbReference>
<evidence type="ECO:0000259" key="7">
    <source>
        <dbReference type="PROSITE" id="PS51733"/>
    </source>
</evidence>
<dbReference type="Gene3D" id="1.10.10.10">
    <property type="entry name" value="Winged helix-like DNA-binding domain superfamily/Winged helix DNA-binding domain"/>
    <property type="match status" value="1"/>
</dbReference>
<dbReference type="EC" id="6.3.4.15" evidence="6"/>
<evidence type="ECO:0000256" key="3">
    <source>
        <dbReference type="ARBA" id="ARBA00022840"/>
    </source>
</evidence>
<feature type="DNA-binding region" description="H-T-H motif" evidence="6">
    <location>
        <begin position="21"/>
        <end position="40"/>
    </location>
</feature>
<feature type="binding site" evidence="6">
    <location>
        <begin position="120"/>
        <end position="122"/>
    </location>
    <ligand>
        <name>biotin</name>
        <dbReference type="ChEBI" id="CHEBI:57586"/>
    </ligand>
</feature>
<dbReference type="SUPFAM" id="SSF55681">
    <property type="entry name" value="Class II aaRS and biotin synthetases"/>
    <property type="match status" value="1"/>
</dbReference>
<keyword evidence="9" id="KW-1185">Reference proteome</keyword>
<name>A0A1T2L3H3_9GAMM</name>
<dbReference type="GO" id="GO:0005524">
    <property type="term" value="F:ATP binding"/>
    <property type="evidence" value="ECO:0007669"/>
    <property type="project" value="UniProtKB-UniRule"/>
</dbReference>
<dbReference type="EMBL" id="MPRK01000118">
    <property type="protein sequence ID" value="OOZ39678.1"/>
    <property type="molecule type" value="Genomic_DNA"/>
</dbReference>
<evidence type="ECO:0000256" key="1">
    <source>
        <dbReference type="ARBA" id="ARBA00022598"/>
    </source>
</evidence>
<dbReference type="InterPro" id="IPR004143">
    <property type="entry name" value="BPL_LPL_catalytic"/>
</dbReference>
<dbReference type="InterPro" id="IPR003142">
    <property type="entry name" value="BPL_C"/>
</dbReference>
<organism evidence="8 9">
    <name type="scientific">Solemya elarraichensis gill symbiont</name>
    <dbReference type="NCBI Taxonomy" id="1918949"/>
    <lineage>
        <taxon>Bacteria</taxon>
        <taxon>Pseudomonadati</taxon>
        <taxon>Pseudomonadota</taxon>
        <taxon>Gammaproteobacteria</taxon>
        <taxon>sulfur-oxidizing symbionts</taxon>
    </lineage>
</organism>
<dbReference type="Gene3D" id="3.30.930.10">
    <property type="entry name" value="Bira Bifunctional Protein, Domain 2"/>
    <property type="match status" value="1"/>
</dbReference>
<dbReference type="SUPFAM" id="SSF46785">
    <property type="entry name" value="Winged helix' DNA-binding domain"/>
    <property type="match status" value="1"/>
</dbReference>
<dbReference type="PANTHER" id="PTHR12835:SF5">
    <property type="entry name" value="BIOTIN--PROTEIN LIGASE"/>
    <property type="match status" value="1"/>
</dbReference>
<evidence type="ECO:0000256" key="2">
    <source>
        <dbReference type="ARBA" id="ARBA00022741"/>
    </source>
</evidence>
<comment type="caution">
    <text evidence="6">Lacks conserved residue(s) required for the propagation of feature annotation.</text>
</comment>
<accession>A0A1T2L3H3</accession>
<dbReference type="HAMAP" id="MF_00978">
    <property type="entry name" value="Bifunct_BirA"/>
    <property type="match status" value="1"/>
</dbReference>
<gene>
    <name evidence="6" type="primary">birA</name>
    <name evidence="8" type="ORF">BOW52_06975</name>
</gene>
<keyword evidence="6" id="KW-0678">Repressor</keyword>
<dbReference type="InterPro" id="IPR045864">
    <property type="entry name" value="aa-tRNA-synth_II/BPL/LPL"/>
</dbReference>
<dbReference type="Pfam" id="PF02237">
    <property type="entry name" value="BPL_C"/>
    <property type="match status" value="1"/>
</dbReference>
<comment type="caution">
    <text evidence="8">The sequence shown here is derived from an EMBL/GenBank/DDBJ whole genome shotgun (WGS) entry which is preliminary data.</text>
</comment>
<keyword evidence="6" id="KW-0238">DNA-binding</keyword>
<dbReference type="InterPro" id="IPR036390">
    <property type="entry name" value="WH_DNA-bd_sf"/>
</dbReference>
<evidence type="ECO:0000256" key="4">
    <source>
        <dbReference type="ARBA" id="ARBA00023267"/>
    </source>
</evidence>
<protein>
    <recommendedName>
        <fullName evidence="6">Bifunctional ligase/repressor BirA</fullName>
    </recommendedName>
    <alternativeName>
        <fullName evidence="6">Biotin operon repressor</fullName>
    </alternativeName>
    <alternativeName>
        <fullName evidence="6">Biotin--[acetyl-CoA-carboxylase] ligase</fullName>
        <ecNumber evidence="6">6.3.4.15</ecNumber>
    </alternativeName>
    <alternativeName>
        <fullName evidence="6">Biotin--protein ligase</fullName>
    </alternativeName>
    <alternativeName>
        <fullName evidence="6">Biotin-[acetyl-CoA carboxylase] synthetase</fullName>
    </alternativeName>
</protein>
<keyword evidence="6" id="KW-0804">Transcription</keyword>
<dbReference type="GO" id="GO:0004077">
    <property type="term" value="F:biotin--[biotin carboxyl-carrier protein] ligase activity"/>
    <property type="evidence" value="ECO:0007669"/>
    <property type="project" value="UniProtKB-UniRule"/>
</dbReference>
<dbReference type="NCBIfam" id="NF008847">
    <property type="entry name" value="PRK11886.1-2"/>
    <property type="match status" value="1"/>
</dbReference>
<feature type="binding site" evidence="6">
    <location>
        <position position="187"/>
    </location>
    <ligand>
        <name>biotin</name>
        <dbReference type="ChEBI" id="CHEBI:57586"/>
    </ligand>
</feature>
<dbReference type="NCBIfam" id="TIGR00121">
    <property type="entry name" value="birA_ligase"/>
    <property type="match status" value="1"/>
</dbReference>
<keyword evidence="3 6" id="KW-0067">ATP-binding</keyword>
<dbReference type="Pfam" id="PF03099">
    <property type="entry name" value="BPL_LplA_LipB"/>
    <property type="match status" value="1"/>
</dbReference>
<dbReference type="PROSITE" id="PS51733">
    <property type="entry name" value="BPL_LPL_CATALYTIC"/>
    <property type="match status" value="1"/>
</dbReference>
<dbReference type="InterPro" id="IPR013196">
    <property type="entry name" value="HTH_11"/>
</dbReference>
<keyword evidence="2 6" id="KW-0547">Nucleotide-binding</keyword>
<dbReference type="CDD" id="cd16442">
    <property type="entry name" value="BPL"/>
    <property type="match status" value="1"/>
</dbReference>
<dbReference type="Pfam" id="PF08279">
    <property type="entry name" value="HTH_11"/>
    <property type="match status" value="1"/>
</dbReference>
<evidence type="ECO:0000256" key="5">
    <source>
        <dbReference type="ARBA" id="ARBA00047846"/>
    </source>
</evidence>
<dbReference type="GO" id="GO:0003677">
    <property type="term" value="F:DNA binding"/>
    <property type="evidence" value="ECO:0007669"/>
    <property type="project" value="UniProtKB-UniRule"/>
</dbReference>